<protein>
    <recommendedName>
        <fullName evidence="2">Outer membrane protein beta-barrel domain-containing protein</fullName>
    </recommendedName>
</protein>
<evidence type="ECO:0000313" key="1">
    <source>
        <dbReference type="EMBL" id="VAW12059.1"/>
    </source>
</evidence>
<accession>A0A3B0TIS3</accession>
<organism evidence="1">
    <name type="scientific">hydrothermal vent metagenome</name>
    <dbReference type="NCBI Taxonomy" id="652676"/>
    <lineage>
        <taxon>unclassified sequences</taxon>
        <taxon>metagenomes</taxon>
        <taxon>ecological metagenomes</taxon>
    </lineage>
</organism>
<proteinExistence type="predicted"/>
<gene>
    <name evidence="1" type="ORF">MNBD_BACTEROID03-1555</name>
</gene>
<dbReference type="EMBL" id="UOEL01000078">
    <property type="protein sequence ID" value="VAW12059.1"/>
    <property type="molecule type" value="Genomic_DNA"/>
</dbReference>
<evidence type="ECO:0008006" key="2">
    <source>
        <dbReference type="Google" id="ProtNLM"/>
    </source>
</evidence>
<reference evidence="1" key="1">
    <citation type="submission" date="2018-06" db="EMBL/GenBank/DDBJ databases">
        <authorList>
            <person name="Zhirakovskaya E."/>
        </authorList>
    </citation>
    <scope>NUCLEOTIDE SEQUENCE</scope>
</reference>
<name>A0A3B0TIS3_9ZZZZ</name>
<sequence>MVLGLGYGITSKLHIQARYAPQLTKRNKIAEAEDVRFNWLQVGIGYKFL</sequence>
<dbReference type="AlphaFoldDB" id="A0A3B0TIS3"/>